<evidence type="ECO:0000313" key="3">
    <source>
        <dbReference type="Proteomes" id="UP001054252"/>
    </source>
</evidence>
<organism evidence="2 3">
    <name type="scientific">Rubroshorea leprosula</name>
    <dbReference type="NCBI Taxonomy" id="152421"/>
    <lineage>
        <taxon>Eukaryota</taxon>
        <taxon>Viridiplantae</taxon>
        <taxon>Streptophyta</taxon>
        <taxon>Embryophyta</taxon>
        <taxon>Tracheophyta</taxon>
        <taxon>Spermatophyta</taxon>
        <taxon>Magnoliopsida</taxon>
        <taxon>eudicotyledons</taxon>
        <taxon>Gunneridae</taxon>
        <taxon>Pentapetalae</taxon>
        <taxon>rosids</taxon>
        <taxon>malvids</taxon>
        <taxon>Malvales</taxon>
        <taxon>Dipterocarpaceae</taxon>
        <taxon>Rubroshorea</taxon>
    </lineage>
</organism>
<feature type="compositionally biased region" description="Polar residues" evidence="1">
    <location>
        <begin position="112"/>
        <end position="127"/>
    </location>
</feature>
<evidence type="ECO:0000313" key="2">
    <source>
        <dbReference type="EMBL" id="GKV04446.1"/>
    </source>
</evidence>
<proteinExistence type="predicted"/>
<feature type="compositionally biased region" description="Polar residues" evidence="1">
    <location>
        <begin position="154"/>
        <end position="168"/>
    </location>
</feature>
<accession>A0AAV5IRF9</accession>
<reference evidence="2 3" key="1">
    <citation type="journal article" date="2021" name="Commun. Biol.">
        <title>The genome of Shorea leprosula (Dipterocarpaceae) highlights the ecological relevance of drought in aseasonal tropical rainforests.</title>
        <authorList>
            <person name="Ng K.K.S."/>
            <person name="Kobayashi M.J."/>
            <person name="Fawcett J.A."/>
            <person name="Hatakeyama M."/>
            <person name="Paape T."/>
            <person name="Ng C.H."/>
            <person name="Ang C.C."/>
            <person name="Tnah L.H."/>
            <person name="Lee C.T."/>
            <person name="Nishiyama T."/>
            <person name="Sese J."/>
            <person name="O'Brien M.J."/>
            <person name="Copetti D."/>
            <person name="Mohd Noor M.I."/>
            <person name="Ong R.C."/>
            <person name="Putra M."/>
            <person name="Sireger I.Z."/>
            <person name="Indrioko S."/>
            <person name="Kosugi Y."/>
            <person name="Izuno A."/>
            <person name="Isagi Y."/>
            <person name="Lee S.L."/>
            <person name="Shimizu K.K."/>
        </authorList>
    </citation>
    <scope>NUCLEOTIDE SEQUENCE [LARGE SCALE GENOMIC DNA]</scope>
    <source>
        <strain evidence="2">214</strain>
    </source>
</reference>
<feature type="compositionally biased region" description="Low complexity" evidence="1">
    <location>
        <begin position="96"/>
        <end position="106"/>
    </location>
</feature>
<dbReference type="Proteomes" id="UP001054252">
    <property type="component" value="Unassembled WGS sequence"/>
</dbReference>
<dbReference type="EMBL" id="BPVZ01000022">
    <property type="protein sequence ID" value="GKV04446.1"/>
    <property type="molecule type" value="Genomic_DNA"/>
</dbReference>
<sequence>MPFKPNFCSSQKISNFGPLFCVSSAVLAPPQLTKKSEGKNVVKENEDLESAMAAQISQPDLPGRAPKLQVKRKFVAPADSTEEDTPSKQRRTGGIKRPAVKPAAAKKLIKSASPSESTSAMETQIPPNKTEDVSPKLDQVEENIAASDEGDSATIPTKSGNGSSPATK</sequence>
<evidence type="ECO:0000256" key="1">
    <source>
        <dbReference type="SAM" id="MobiDB-lite"/>
    </source>
</evidence>
<feature type="non-terminal residue" evidence="2">
    <location>
        <position position="168"/>
    </location>
</feature>
<feature type="region of interest" description="Disordered" evidence="1">
    <location>
        <begin position="71"/>
        <end position="168"/>
    </location>
</feature>
<keyword evidence="3" id="KW-1185">Reference proteome</keyword>
<gene>
    <name evidence="2" type="ORF">SLEP1_g16598</name>
</gene>
<comment type="caution">
    <text evidence="2">The sequence shown here is derived from an EMBL/GenBank/DDBJ whole genome shotgun (WGS) entry which is preliminary data.</text>
</comment>
<feature type="compositionally biased region" description="Basic and acidic residues" evidence="1">
    <location>
        <begin position="129"/>
        <end position="139"/>
    </location>
</feature>
<name>A0AAV5IRF9_9ROSI</name>
<dbReference type="AlphaFoldDB" id="A0AAV5IRF9"/>
<protein>
    <submittedName>
        <fullName evidence="2">Uncharacterized protein</fullName>
    </submittedName>
</protein>